<name>A0A4D9EWJ8_9SAUR</name>
<reference evidence="1 2" key="2">
    <citation type="submission" date="2019-04" db="EMBL/GenBank/DDBJ databases">
        <title>The genome sequence of big-headed turtle.</title>
        <authorList>
            <person name="Gong S."/>
        </authorList>
    </citation>
    <scope>NUCLEOTIDE SEQUENCE [LARGE SCALE GENOMIC DNA]</scope>
    <source>
        <strain evidence="1">DO16091913</strain>
        <tissue evidence="1">Muscle</tissue>
    </source>
</reference>
<protein>
    <submittedName>
        <fullName evidence="1">Dynein heavy chain 8, axonemal</fullName>
    </submittedName>
</protein>
<accession>A0A4D9EWJ8</accession>
<gene>
    <name evidence="1" type="ORF">DR999_PMT00686</name>
</gene>
<organism evidence="1 2">
    <name type="scientific">Platysternon megacephalum</name>
    <name type="common">big-headed turtle</name>
    <dbReference type="NCBI Taxonomy" id="55544"/>
    <lineage>
        <taxon>Eukaryota</taxon>
        <taxon>Metazoa</taxon>
        <taxon>Chordata</taxon>
        <taxon>Craniata</taxon>
        <taxon>Vertebrata</taxon>
        <taxon>Euteleostomi</taxon>
        <taxon>Archelosauria</taxon>
        <taxon>Testudinata</taxon>
        <taxon>Testudines</taxon>
        <taxon>Cryptodira</taxon>
        <taxon>Durocryptodira</taxon>
        <taxon>Testudinoidea</taxon>
        <taxon>Platysternidae</taxon>
        <taxon>Platysternon</taxon>
    </lineage>
</organism>
<sequence>MRLKLQVLEQSMKDPSDSEEMSSEILLIDKLASSSAPSRRDEVVSSAPSLMPDDLKVFQELFVQIADTVESENLVISEKFHKLLNIMSASPINKGLLDLSSSLWQMPPTIPPMVK</sequence>
<evidence type="ECO:0000313" key="1">
    <source>
        <dbReference type="EMBL" id="TFK15801.1"/>
    </source>
</evidence>
<proteinExistence type="predicted"/>
<dbReference type="AlphaFoldDB" id="A0A4D9EWJ8"/>
<keyword evidence="2" id="KW-1185">Reference proteome</keyword>
<comment type="caution">
    <text evidence="1">The sequence shown here is derived from an EMBL/GenBank/DDBJ whole genome shotgun (WGS) entry which is preliminary data.</text>
</comment>
<dbReference type="EMBL" id="QXTE01000003">
    <property type="protein sequence ID" value="TFK15801.1"/>
    <property type="molecule type" value="Genomic_DNA"/>
</dbReference>
<evidence type="ECO:0000313" key="2">
    <source>
        <dbReference type="Proteomes" id="UP000297703"/>
    </source>
</evidence>
<dbReference type="Proteomes" id="UP000297703">
    <property type="component" value="Unassembled WGS sequence"/>
</dbReference>
<reference evidence="1 2" key="1">
    <citation type="submission" date="2019-04" db="EMBL/GenBank/DDBJ databases">
        <title>Draft genome of the big-headed turtle Platysternon megacephalum.</title>
        <authorList>
            <person name="Gong S."/>
        </authorList>
    </citation>
    <scope>NUCLEOTIDE SEQUENCE [LARGE SCALE GENOMIC DNA]</scope>
    <source>
        <strain evidence="1">DO16091913</strain>
        <tissue evidence="1">Muscle</tissue>
    </source>
</reference>